<dbReference type="InterPro" id="IPR032675">
    <property type="entry name" value="LRR_dom_sf"/>
</dbReference>
<dbReference type="SUPFAM" id="SSF52047">
    <property type="entry name" value="RNI-like"/>
    <property type="match status" value="1"/>
</dbReference>
<dbReference type="Proteomes" id="UP000504634">
    <property type="component" value="Unplaced"/>
</dbReference>
<keyword evidence="1" id="KW-1185">Reference proteome</keyword>
<dbReference type="GeneID" id="115623145"/>
<dbReference type="RefSeq" id="XP_030373214.1">
    <property type="nucleotide sequence ID" value="XM_030517354.1"/>
</dbReference>
<dbReference type="OrthoDB" id="7831775at2759"/>
<organism evidence="1 2">
    <name type="scientific">Drosophila lebanonensis</name>
    <name type="common">Fruit fly</name>
    <name type="synonym">Scaptodrosophila lebanonensis</name>
    <dbReference type="NCBI Taxonomy" id="7225"/>
    <lineage>
        <taxon>Eukaryota</taxon>
        <taxon>Metazoa</taxon>
        <taxon>Ecdysozoa</taxon>
        <taxon>Arthropoda</taxon>
        <taxon>Hexapoda</taxon>
        <taxon>Insecta</taxon>
        <taxon>Pterygota</taxon>
        <taxon>Neoptera</taxon>
        <taxon>Endopterygota</taxon>
        <taxon>Diptera</taxon>
        <taxon>Brachycera</taxon>
        <taxon>Muscomorpha</taxon>
        <taxon>Ephydroidea</taxon>
        <taxon>Drosophilidae</taxon>
        <taxon>Scaptodrosophila</taxon>
    </lineage>
</organism>
<sequence length="277" mass="31990">MFRRSHAEVLDQFLNILQHLPNLKRLSIMADFYSIREKLPLFTKLEELYLDVGLEAEELISCCKFNPNLRVLHIYNSNIYGNLLDIAKYCNTLEELWIQTKPNAEEYGPCAELPKLKSLIICGPHEAGTLHRPFHAMAKPMGDFNLHHLSIRNTIINFKETTKMSQIKSLVSLSCTFADALCVERLTLLKNLKELNILMKNDIQISRELLSIIRDCTKLEFLATERRNVSQNFLAEAHEVLRLIRNPDQDQPLKMLLIGYGRVSPVDRINDAYLQVL</sequence>
<accession>A0A6J2TB04</accession>
<proteinExistence type="predicted"/>
<reference evidence="2" key="1">
    <citation type="submission" date="2025-08" db="UniProtKB">
        <authorList>
            <consortium name="RefSeq"/>
        </authorList>
    </citation>
    <scope>IDENTIFICATION</scope>
    <source>
        <strain evidence="2">11010-0011.00</strain>
        <tissue evidence="2">Whole body</tissue>
    </source>
</reference>
<protein>
    <submittedName>
        <fullName evidence="2">Uncharacterized protein LOC115623145</fullName>
    </submittedName>
</protein>
<dbReference type="Gene3D" id="3.80.10.10">
    <property type="entry name" value="Ribonuclease Inhibitor"/>
    <property type="match status" value="1"/>
</dbReference>
<gene>
    <name evidence="2" type="primary">LOC115623145</name>
</gene>
<dbReference type="AlphaFoldDB" id="A0A6J2TB04"/>
<evidence type="ECO:0000313" key="1">
    <source>
        <dbReference type="Proteomes" id="UP000504634"/>
    </source>
</evidence>
<name>A0A6J2TB04_DROLE</name>
<evidence type="ECO:0000313" key="2">
    <source>
        <dbReference type="RefSeq" id="XP_030373214.1"/>
    </source>
</evidence>